<dbReference type="GO" id="GO:0016020">
    <property type="term" value="C:membrane"/>
    <property type="evidence" value="ECO:0007669"/>
    <property type="project" value="UniProtKB-SubCell"/>
</dbReference>
<feature type="transmembrane region" description="Helical" evidence="6">
    <location>
        <begin position="38"/>
        <end position="62"/>
    </location>
</feature>
<evidence type="ECO:0000313" key="9">
    <source>
        <dbReference type="Proteomes" id="UP001418222"/>
    </source>
</evidence>
<feature type="transmembrane region" description="Helical" evidence="6">
    <location>
        <begin position="309"/>
        <end position="327"/>
    </location>
</feature>
<feature type="transmembrane region" description="Helical" evidence="6">
    <location>
        <begin position="137"/>
        <end position="155"/>
    </location>
</feature>
<name>A0AAP0BTX4_9ASPA</name>
<feature type="domain" description="EamA" evidence="7">
    <location>
        <begin position="13"/>
        <end position="153"/>
    </location>
</feature>
<feature type="transmembrane region" description="Helical" evidence="6">
    <location>
        <begin position="254"/>
        <end position="271"/>
    </location>
</feature>
<evidence type="ECO:0000313" key="8">
    <source>
        <dbReference type="EMBL" id="KAK8950872.1"/>
    </source>
</evidence>
<dbReference type="InterPro" id="IPR037185">
    <property type="entry name" value="EmrE-like"/>
</dbReference>
<dbReference type="Proteomes" id="UP001418222">
    <property type="component" value="Unassembled WGS sequence"/>
</dbReference>
<dbReference type="InterPro" id="IPR000620">
    <property type="entry name" value="EamA_dom"/>
</dbReference>
<feature type="transmembrane region" description="Helical" evidence="6">
    <location>
        <begin position="102"/>
        <end position="125"/>
    </location>
</feature>
<keyword evidence="3 6" id="KW-0812">Transmembrane</keyword>
<dbReference type="SUPFAM" id="SSF103481">
    <property type="entry name" value="Multidrug resistance efflux transporter EmrE"/>
    <property type="match status" value="2"/>
</dbReference>
<protein>
    <recommendedName>
        <fullName evidence="6">WAT1-related protein</fullName>
    </recommendedName>
</protein>
<organism evidence="8 9">
    <name type="scientific">Platanthera zijinensis</name>
    <dbReference type="NCBI Taxonomy" id="2320716"/>
    <lineage>
        <taxon>Eukaryota</taxon>
        <taxon>Viridiplantae</taxon>
        <taxon>Streptophyta</taxon>
        <taxon>Embryophyta</taxon>
        <taxon>Tracheophyta</taxon>
        <taxon>Spermatophyta</taxon>
        <taxon>Magnoliopsida</taxon>
        <taxon>Liliopsida</taxon>
        <taxon>Asparagales</taxon>
        <taxon>Orchidaceae</taxon>
        <taxon>Orchidoideae</taxon>
        <taxon>Orchideae</taxon>
        <taxon>Orchidinae</taxon>
        <taxon>Platanthera</taxon>
    </lineage>
</organism>
<evidence type="ECO:0000256" key="6">
    <source>
        <dbReference type="RuleBase" id="RU363077"/>
    </source>
</evidence>
<dbReference type="AlphaFoldDB" id="A0AAP0BTX4"/>
<feature type="transmembrane region" description="Helical" evidence="6">
    <location>
        <begin position="12"/>
        <end position="32"/>
    </location>
</feature>
<proteinExistence type="inferred from homology"/>
<comment type="caution">
    <text evidence="8">The sequence shown here is derived from an EMBL/GenBank/DDBJ whole genome shotgun (WGS) entry which is preliminary data.</text>
</comment>
<evidence type="ECO:0000256" key="3">
    <source>
        <dbReference type="ARBA" id="ARBA00022692"/>
    </source>
</evidence>
<feature type="domain" description="EamA" evidence="7">
    <location>
        <begin position="188"/>
        <end position="326"/>
    </location>
</feature>
<reference evidence="8 9" key="1">
    <citation type="journal article" date="2022" name="Nat. Plants">
        <title>Genomes of leafy and leafless Platanthera orchids illuminate the evolution of mycoheterotrophy.</title>
        <authorList>
            <person name="Li M.H."/>
            <person name="Liu K.W."/>
            <person name="Li Z."/>
            <person name="Lu H.C."/>
            <person name="Ye Q.L."/>
            <person name="Zhang D."/>
            <person name="Wang J.Y."/>
            <person name="Li Y.F."/>
            <person name="Zhong Z.M."/>
            <person name="Liu X."/>
            <person name="Yu X."/>
            <person name="Liu D.K."/>
            <person name="Tu X.D."/>
            <person name="Liu B."/>
            <person name="Hao Y."/>
            <person name="Liao X.Y."/>
            <person name="Jiang Y.T."/>
            <person name="Sun W.H."/>
            <person name="Chen J."/>
            <person name="Chen Y.Q."/>
            <person name="Ai Y."/>
            <person name="Zhai J.W."/>
            <person name="Wu S.S."/>
            <person name="Zhou Z."/>
            <person name="Hsiao Y.Y."/>
            <person name="Wu W.L."/>
            <person name="Chen Y.Y."/>
            <person name="Lin Y.F."/>
            <person name="Hsu J.L."/>
            <person name="Li C.Y."/>
            <person name="Wang Z.W."/>
            <person name="Zhao X."/>
            <person name="Zhong W.Y."/>
            <person name="Ma X.K."/>
            <person name="Ma L."/>
            <person name="Huang J."/>
            <person name="Chen G.Z."/>
            <person name="Huang M.Z."/>
            <person name="Huang L."/>
            <person name="Peng D.H."/>
            <person name="Luo Y.B."/>
            <person name="Zou S.Q."/>
            <person name="Chen S.P."/>
            <person name="Lan S."/>
            <person name="Tsai W.C."/>
            <person name="Van de Peer Y."/>
            <person name="Liu Z.J."/>
        </authorList>
    </citation>
    <scope>NUCLEOTIDE SEQUENCE [LARGE SCALE GENOMIC DNA]</scope>
    <source>
        <strain evidence="8">Lor287</strain>
    </source>
</reference>
<dbReference type="InterPro" id="IPR030184">
    <property type="entry name" value="WAT1-related"/>
</dbReference>
<evidence type="ECO:0000259" key="7">
    <source>
        <dbReference type="Pfam" id="PF00892"/>
    </source>
</evidence>
<dbReference type="GO" id="GO:0022857">
    <property type="term" value="F:transmembrane transporter activity"/>
    <property type="evidence" value="ECO:0007669"/>
    <property type="project" value="InterPro"/>
</dbReference>
<dbReference type="PANTHER" id="PTHR31218">
    <property type="entry name" value="WAT1-RELATED PROTEIN"/>
    <property type="match status" value="1"/>
</dbReference>
<gene>
    <name evidence="8" type="ORF">KSP39_PZI003407</name>
</gene>
<feature type="transmembrane region" description="Helical" evidence="6">
    <location>
        <begin position="218"/>
        <end position="239"/>
    </location>
</feature>
<dbReference type="Pfam" id="PF00892">
    <property type="entry name" value="EamA"/>
    <property type="match status" value="2"/>
</dbReference>
<keyword evidence="4 6" id="KW-1133">Transmembrane helix</keyword>
<evidence type="ECO:0000256" key="5">
    <source>
        <dbReference type="ARBA" id="ARBA00023136"/>
    </source>
</evidence>
<evidence type="ECO:0000256" key="1">
    <source>
        <dbReference type="ARBA" id="ARBA00004141"/>
    </source>
</evidence>
<evidence type="ECO:0000256" key="4">
    <source>
        <dbReference type="ARBA" id="ARBA00022989"/>
    </source>
</evidence>
<feature type="transmembrane region" description="Helical" evidence="6">
    <location>
        <begin position="186"/>
        <end position="206"/>
    </location>
</feature>
<comment type="subcellular location">
    <subcellularLocation>
        <location evidence="1 6">Membrane</location>
        <topology evidence="1 6">Multi-pass membrane protein</topology>
    </subcellularLocation>
</comment>
<feature type="transmembrane region" description="Helical" evidence="6">
    <location>
        <begin position="283"/>
        <end position="303"/>
    </location>
</feature>
<keyword evidence="9" id="KW-1185">Reference proteome</keyword>
<comment type="similarity">
    <text evidence="2 6">Belongs to the drug/metabolite transporter (DMT) superfamily. Plant drug/metabolite exporter (P-DME) (TC 2.A.7.4) family.</text>
</comment>
<sequence length="372" mass="41078">MSLRATMNKLRPYMFMVFMQFGYAGMFIISVVSLKKGISHFVLVVYRNAFAVMAIAPFALWFERKRRPKMSPRDFMKILAMAFLEPVLDQNLYYMGTLFTSASFTAAIINILPAITFLMATILRIEKISMKSRRSQAKIVGTLVTVVGAVLMIMYKGPAVDFPWTKGTDGGHGSTQDAGIQDERRWIIGTFMLLGSCVCWSAFFILQANTLKTYPAELSLATLICLMGMVESASVALVMEKGLKPWLIGWDSRLFAALYSGVVCSGVAYYVQGIVIKERGPVFVTAFQPLCMIIVAVLGSIILAELITFGRIIGAAIIVIGLYFLIWGKAKDHLTQSCDKLPDTANNFQKHAAVEISVVDNVFVGVPAPKKP</sequence>
<accession>A0AAP0BTX4</accession>
<dbReference type="EMBL" id="JBBWWQ010000003">
    <property type="protein sequence ID" value="KAK8950872.1"/>
    <property type="molecule type" value="Genomic_DNA"/>
</dbReference>
<keyword evidence="5 6" id="KW-0472">Membrane</keyword>
<evidence type="ECO:0000256" key="2">
    <source>
        <dbReference type="ARBA" id="ARBA00007635"/>
    </source>
</evidence>